<keyword evidence="1" id="KW-0812">Transmembrane</keyword>
<organism evidence="2 3">
    <name type="scientific">Paenibacillus etheri</name>
    <dbReference type="NCBI Taxonomy" id="1306852"/>
    <lineage>
        <taxon>Bacteria</taxon>
        <taxon>Bacillati</taxon>
        <taxon>Bacillota</taxon>
        <taxon>Bacilli</taxon>
        <taxon>Bacillales</taxon>
        <taxon>Paenibacillaceae</taxon>
        <taxon>Paenibacillus</taxon>
    </lineage>
</organism>
<comment type="caution">
    <text evidence="2">The sequence shown here is derived from an EMBL/GenBank/DDBJ whole genome shotgun (WGS) entry which is preliminary data.</text>
</comment>
<reference evidence="2 3" key="1">
    <citation type="journal article" date="2015" name="Int. Biodeterior. Biodegradation">
        <title>Physiological and genetic screening methods for the isolation of methyl tert-butyl ether-degrading bacteria for bioremediation purposes.</title>
        <authorList>
            <person name="Guisado I.M."/>
            <person name="Purswani J."/>
            <person name="Gonzalez Lopez J."/>
            <person name="Pozo C."/>
        </authorList>
    </citation>
    <scope>NUCLEOTIDE SEQUENCE [LARGE SCALE GENOMIC DNA]</scope>
    <source>
        <strain evidence="2 3">SH7</strain>
    </source>
</reference>
<protein>
    <submittedName>
        <fullName evidence="2">Uncharacterized protein</fullName>
    </submittedName>
</protein>
<keyword evidence="1" id="KW-1133">Transmembrane helix</keyword>
<dbReference type="OrthoDB" id="2628883at2"/>
<keyword evidence="1" id="KW-0472">Membrane</keyword>
<sequence>MLRDPISNEIDSVEEEQLEIQTPVDSRIVASNAIKYTAYVMLFFGFLYFLIAYLAPMLEQ</sequence>
<proteinExistence type="predicted"/>
<gene>
    <name evidence="2" type="ORF">UQ64_13975</name>
</gene>
<keyword evidence="3" id="KW-1185">Reference proteome</keyword>
<name>A0A0W1AZ84_9BACL</name>
<feature type="transmembrane region" description="Helical" evidence="1">
    <location>
        <begin position="36"/>
        <end position="55"/>
    </location>
</feature>
<dbReference type="Proteomes" id="UP000054709">
    <property type="component" value="Unassembled WGS sequence"/>
</dbReference>
<dbReference type="EMBL" id="LCZJ02000019">
    <property type="protein sequence ID" value="KTD86571.1"/>
    <property type="molecule type" value="Genomic_DNA"/>
</dbReference>
<evidence type="ECO:0000313" key="3">
    <source>
        <dbReference type="Proteomes" id="UP000054709"/>
    </source>
</evidence>
<evidence type="ECO:0000256" key="1">
    <source>
        <dbReference type="SAM" id="Phobius"/>
    </source>
</evidence>
<evidence type="ECO:0000313" key="2">
    <source>
        <dbReference type="EMBL" id="KTD86571.1"/>
    </source>
</evidence>
<dbReference type="AlphaFoldDB" id="A0A0W1AZ84"/>
<accession>A0A0W1AZ84</accession>
<dbReference type="RefSeq" id="WP_060623461.1">
    <property type="nucleotide sequence ID" value="NZ_LCZJ02000019.1"/>
</dbReference>